<sequence length="457" mass="48844">MPKVKIISLLIATLVATPAQAIDVAKVREIISDPKGLAAPGCAAGAFRGGKTLFVTAAGSGDIEKGKPLDGDTLFYAASVSKQFTALAAAKLIEQKKLSLDDDVRKYLPELPEYEVPVTVRMLMLHTAGIRDSLELIRLAGIDSVADTDKATALKLLFAQKSTNFTPGTAYTYSNGGYLLLAEIVERVSGMPFADYAKKAILRPLGMKRSFFMNDAKPSGTNIAHGYVPVGDGFEIRDTYPTFSGSGGLMVTINDLASLDRDIEVGHKVWTPAVAKIMTTPGTFTNGQPALEERTGLVYGGGLMIGSRNGQYFVQHGGGAEAFKNMYARLPERKLSVAVLCNRGDWVSQDKADAIVEAIEGDILTADDASSAAKPALDGRYVSDELQATWDVRIAGDVLTAGVASRFARAPGEPLELKRSADGTFTALGTRLIFDEDGQGFTIRTARVHALRFRRAG</sequence>
<evidence type="ECO:0000313" key="4">
    <source>
        <dbReference type="Proteomes" id="UP000094487"/>
    </source>
</evidence>
<keyword evidence="4" id="KW-1185">Reference proteome</keyword>
<dbReference type="InterPro" id="IPR001466">
    <property type="entry name" value="Beta-lactam-related"/>
</dbReference>
<comment type="caution">
    <text evidence="3">The sequence shown here is derived from an EMBL/GenBank/DDBJ whole genome shotgun (WGS) entry which is preliminary data.</text>
</comment>
<dbReference type="PANTHER" id="PTHR46825:SF9">
    <property type="entry name" value="BETA-LACTAMASE-RELATED DOMAIN-CONTAINING PROTEIN"/>
    <property type="match status" value="1"/>
</dbReference>
<dbReference type="EMBL" id="MDDS01000013">
    <property type="protein sequence ID" value="ODP38713.1"/>
    <property type="molecule type" value="Genomic_DNA"/>
</dbReference>
<dbReference type="AlphaFoldDB" id="A0A1E3LYC8"/>
<dbReference type="RefSeq" id="WP_069319801.1">
    <property type="nucleotide sequence ID" value="NZ_MDDS01000013.1"/>
</dbReference>
<name>A0A1E3LYC8_9SPHN</name>
<dbReference type="InterPro" id="IPR012338">
    <property type="entry name" value="Beta-lactam/transpept-like"/>
</dbReference>
<dbReference type="InterPro" id="IPR050491">
    <property type="entry name" value="AmpC-like"/>
</dbReference>
<evidence type="ECO:0000259" key="2">
    <source>
        <dbReference type="Pfam" id="PF00144"/>
    </source>
</evidence>
<dbReference type="Proteomes" id="UP000094487">
    <property type="component" value="Unassembled WGS sequence"/>
</dbReference>
<dbReference type="OrthoDB" id="9804448at2"/>
<feature type="domain" description="Beta-lactamase-related" evidence="2">
    <location>
        <begin position="37"/>
        <end position="356"/>
    </location>
</feature>
<dbReference type="STRING" id="1888892.BFL28_01410"/>
<dbReference type="Gene3D" id="3.40.710.10">
    <property type="entry name" value="DD-peptidase/beta-lactamase superfamily"/>
    <property type="match status" value="1"/>
</dbReference>
<evidence type="ECO:0000313" key="3">
    <source>
        <dbReference type="EMBL" id="ODP38713.1"/>
    </source>
</evidence>
<evidence type="ECO:0000256" key="1">
    <source>
        <dbReference type="SAM" id="SignalP"/>
    </source>
</evidence>
<reference evidence="3 4" key="1">
    <citation type="submission" date="2016-08" db="EMBL/GenBank/DDBJ databases">
        <title>Draft genome of the agarase producing Sphingomonas sp. MCT13.</title>
        <authorList>
            <person name="D'Andrea M.M."/>
            <person name="Rossolini G.M."/>
            <person name="Thaller M.C."/>
        </authorList>
    </citation>
    <scope>NUCLEOTIDE SEQUENCE [LARGE SCALE GENOMIC DNA]</scope>
    <source>
        <strain evidence="3 4">MCT13</strain>
    </source>
</reference>
<keyword evidence="1" id="KW-0732">Signal</keyword>
<organism evidence="3 4">
    <name type="scientific">Sphingomonas turrisvirgatae</name>
    <dbReference type="NCBI Taxonomy" id="1888892"/>
    <lineage>
        <taxon>Bacteria</taxon>
        <taxon>Pseudomonadati</taxon>
        <taxon>Pseudomonadota</taxon>
        <taxon>Alphaproteobacteria</taxon>
        <taxon>Sphingomonadales</taxon>
        <taxon>Sphingomonadaceae</taxon>
        <taxon>Sphingomonas</taxon>
    </lineage>
</organism>
<feature type="chain" id="PRO_5009132168" description="Beta-lactamase-related domain-containing protein" evidence="1">
    <location>
        <begin position="22"/>
        <end position="457"/>
    </location>
</feature>
<gene>
    <name evidence="3" type="ORF">BFL28_01410</name>
</gene>
<accession>A0A1E3LYC8</accession>
<dbReference type="PANTHER" id="PTHR46825">
    <property type="entry name" value="D-ALANYL-D-ALANINE-CARBOXYPEPTIDASE/ENDOPEPTIDASE AMPH"/>
    <property type="match status" value="1"/>
</dbReference>
<proteinExistence type="predicted"/>
<protein>
    <recommendedName>
        <fullName evidence="2">Beta-lactamase-related domain-containing protein</fullName>
    </recommendedName>
</protein>
<feature type="signal peptide" evidence="1">
    <location>
        <begin position="1"/>
        <end position="21"/>
    </location>
</feature>
<dbReference type="SUPFAM" id="SSF56601">
    <property type="entry name" value="beta-lactamase/transpeptidase-like"/>
    <property type="match status" value="1"/>
</dbReference>
<dbReference type="Pfam" id="PF00144">
    <property type="entry name" value="Beta-lactamase"/>
    <property type="match status" value="1"/>
</dbReference>